<dbReference type="GO" id="GO:0008967">
    <property type="term" value="F:phosphoglycolate phosphatase activity"/>
    <property type="evidence" value="ECO:0007669"/>
    <property type="project" value="UniProtKB-EC"/>
</dbReference>
<dbReference type="PANTHER" id="PTHR43434:SF1">
    <property type="entry name" value="PHOSPHOGLYCOLATE PHOSPHATASE"/>
    <property type="match status" value="1"/>
</dbReference>
<dbReference type="RefSeq" id="WP_089271093.1">
    <property type="nucleotide sequence ID" value="NZ_FZOC01000001.1"/>
</dbReference>
<dbReference type="AlphaFoldDB" id="A0A238XQY0"/>
<dbReference type="GO" id="GO:0005829">
    <property type="term" value="C:cytosol"/>
    <property type="evidence" value="ECO:0007669"/>
    <property type="project" value="TreeGrafter"/>
</dbReference>
<dbReference type="SFLD" id="SFLDS00003">
    <property type="entry name" value="Haloacid_Dehalogenase"/>
    <property type="match status" value="1"/>
</dbReference>
<evidence type="ECO:0000256" key="2">
    <source>
        <dbReference type="ARBA" id="ARBA00004818"/>
    </source>
</evidence>
<dbReference type="InterPro" id="IPR050155">
    <property type="entry name" value="HAD-like_hydrolase_sf"/>
</dbReference>
<dbReference type="InterPro" id="IPR041492">
    <property type="entry name" value="HAD_2"/>
</dbReference>
<accession>A0A238XQY0</accession>
<evidence type="ECO:0000256" key="3">
    <source>
        <dbReference type="ARBA" id="ARBA00006171"/>
    </source>
</evidence>
<name>A0A238XQY0_9BACT</name>
<dbReference type="Gene3D" id="1.10.150.240">
    <property type="entry name" value="Putative phosphatase, domain 2"/>
    <property type="match status" value="1"/>
</dbReference>
<dbReference type="Gene3D" id="3.40.50.1000">
    <property type="entry name" value="HAD superfamily/HAD-like"/>
    <property type="match status" value="1"/>
</dbReference>
<dbReference type="SFLD" id="SFLDG01129">
    <property type="entry name" value="C1.5:_HAD__Beta-PGM__Phosphata"/>
    <property type="match status" value="1"/>
</dbReference>
<dbReference type="Proteomes" id="UP000198324">
    <property type="component" value="Unassembled WGS sequence"/>
</dbReference>
<dbReference type="InterPro" id="IPR036412">
    <property type="entry name" value="HAD-like_sf"/>
</dbReference>
<dbReference type="SUPFAM" id="SSF56784">
    <property type="entry name" value="HAD-like"/>
    <property type="match status" value="1"/>
</dbReference>
<comment type="pathway">
    <text evidence="2">Organic acid metabolism; glycolate biosynthesis; glycolate from 2-phosphoglycolate: step 1/1.</text>
</comment>
<dbReference type="GO" id="GO:0006281">
    <property type="term" value="P:DNA repair"/>
    <property type="evidence" value="ECO:0007669"/>
    <property type="project" value="TreeGrafter"/>
</dbReference>
<protein>
    <recommendedName>
        <fullName evidence="4">phosphoglycolate phosphatase</fullName>
        <ecNumber evidence="4">3.1.3.18</ecNumber>
    </recommendedName>
</protein>
<dbReference type="EMBL" id="FZOC01000001">
    <property type="protein sequence ID" value="SNR61357.1"/>
    <property type="molecule type" value="Genomic_DNA"/>
</dbReference>
<dbReference type="PANTHER" id="PTHR43434">
    <property type="entry name" value="PHOSPHOGLYCOLATE PHOSPHATASE"/>
    <property type="match status" value="1"/>
</dbReference>
<evidence type="ECO:0000256" key="4">
    <source>
        <dbReference type="ARBA" id="ARBA00013078"/>
    </source>
</evidence>
<dbReference type="InterPro" id="IPR006439">
    <property type="entry name" value="HAD-SF_hydro_IA"/>
</dbReference>
<reference evidence="5 6" key="1">
    <citation type="submission" date="2017-06" db="EMBL/GenBank/DDBJ databases">
        <authorList>
            <person name="Kim H.J."/>
            <person name="Triplett B.A."/>
        </authorList>
    </citation>
    <scope>NUCLEOTIDE SEQUENCE [LARGE SCALE GENOMIC DNA]</scope>
    <source>
        <strain evidence="5 6">DSM 13116</strain>
    </source>
</reference>
<proteinExistence type="inferred from homology"/>
<keyword evidence="6" id="KW-1185">Reference proteome</keyword>
<organism evidence="5 6">
    <name type="scientific">Humidesulfovibrio mexicanus</name>
    <dbReference type="NCBI Taxonomy" id="147047"/>
    <lineage>
        <taxon>Bacteria</taxon>
        <taxon>Pseudomonadati</taxon>
        <taxon>Thermodesulfobacteriota</taxon>
        <taxon>Desulfovibrionia</taxon>
        <taxon>Desulfovibrionales</taxon>
        <taxon>Desulfovibrionaceae</taxon>
        <taxon>Humidesulfovibrio</taxon>
    </lineage>
</organism>
<dbReference type="InterPro" id="IPR023214">
    <property type="entry name" value="HAD_sf"/>
</dbReference>
<comment type="catalytic activity">
    <reaction evidence="1">
        <text>2-phosphoglycolate + H2O = glycolate + phosphate</text>
        <dbReference type="Rhea" id="RHEA:14369"/>
        <dbReference type="ChEBI" id="CHEBI:15377"/>
        <dbReference type="ChEBI" id="CHEBI:29805"/>
        <dbReference type="ChEBI" id="CHEBI:43474"/>
        <dbReference type="ChEBI" id="CHEBI:58033"/>
        <dbReference type="EC" id="3.1.3.18"/>
    </reaction>
</comment>
<dbReference type="EC" id="3.1.3.18" evidence="4"/>
<evidence type="ECO:0000313" key="5">
    <source>
        <dbReference type="EMBL" id="SNR61357.1"/>
    </source>
</evidence>
<evidence type="ECO:0000256" key="1">
    <source>
        <dbReference type="ARBA" id="ARBA00000830"/>
    </source>
</evidence>
<dbReference type="PRINTS" id="PR00413">
    <property type="entry name" value="HADHALOGNASE"/>
</dbReference>
<dbReference type="InterPro" id="IPR023198">
    <property type="entry name" value="PGP-like_dom2"/>
</dbReference>
<evidence type="ECO:0000313" key="6">
    <source>
        <dbReference type="Proteomes" id="UP000198324"/>
    </source>
</evidence>
<sequence>MVVLDLSPDVSALRRYKGFIFDCDGVLIDSLRANVVYYNKYRTRFGLPPMTPEDEQYTHIQNVYDSLRRIVPAEHYEEALAFRSQIDYRDMLPFLTREPGIRRLLGWLKESDFLLAVDTNRMDTVHLVFEAVDLRGYFDPVMTVANTAAPKPDPDGVRQILEAWGLGPADVAFLGDSSVDEHTAKNAGVDFWSFKNPDLDAALLVPDFPTLLDALRRAWPERAAMP</sequence>
<comment type="similarity">
    <text evidence="3">Belongs to the HAD-like hydrolase superfamily. CbbY/CbbZ/Gph/YieH family.</text>
</comment>
<dbReference type="Pfam" id="PF13419">
    <property type="entry name" value="HAD_2"/>
    <property type="match status" value="1"/>
</dbReference>
<gene>
    <name evidence="5" type="ORF">SAMN04488503_0356</name>
</gene>
<dbReference type="OrthoDB" id="9793014at2"/>